<organism evidence="2">
    <name type="scientific">marine sediment metagenome</name>
    <dbReference type="NCBI Taxonomy" id="412755"/>
    <lineage>
        <taxon>unclassified sequences</taxon>
        <taxon>metagenomes</taxon>
        <taxon>ecological metagenomes</taxon>
    </lineage>
</organism>
<accession>X0UDQ3</accession>
<gene>
    <name evidence="2" type="ORF">S01H1_26691</name>
</gene>
<sequence>FEVPEGSFPLMIKPTTEGYIPKTVDININSDSVIHLDTIIFFHKDFIGIYVNAGPDTTVSVNDTVFLHGIAVDSFGDITRLEWDIGNAGTFDTSSGDTVIIVSSTPSNAYECVLRVTDNEDNISLDTVKIKVLLDSPRPDIGSDTTISIGSEIILHGSVFQTYGTIIMYKWDYDGDDTWDDSSSSSDSAVYTYSVSGIYKAKLLVRDDDGNEAVAEKNIIVGTFVNGPIISQDETWTKNNSPYFINQNTFISENITVVIEPGVSIRFFDNTYLKVSGSIRA</sequence>
<name>X0UDQ3_9ZZZZ</name>
<dbReference type="InterPro" id="IPR035986">
    <property type="entry name" value="PKD_dom_sf"/>
</dbReference>
<dbReference type="InterPro" id="IPR013783">
    <property type="entry name" value="Ig-like_fold"/>
</dbReference>
<feature type="non-terminal residue" evidence="2">
    <location>
        <position position="281"/>
    </location>
</feature>
<protein>
    <recommendedName>
        <fullName evidence="1">PKD domain-containing protein</fullName>
    </recommendedName>
</protein>
<dbReference type="SUPFAM" id="SSF49299">
    <property type="entry name" value="PKD domain"/>
    <property type="match status" value="2"/>
</dbReference>
<evidence type="ECO:0000259" key="1">
    <source>
        <dbReference type="PROSITE" id="PS50093"/>
    </source>
</evidence>
<feature type="non-terminal residue" evidence="2">
    <location>
        <position position="1"/>
    </location>
</feature>
<dbReference type="InterPro" id="IPR022409">
    <property type="entry name" value="PKD/Chitinase_dom"/>
</dbReference>
<dbReference type="SMART" id="SM00089">
    <property type="entry name" value="PKD"/>
    <property type="match status" value="1"/>
</dbReference>
<dbReference type="AlphaFoldDB" id="X0UDQ3"/>
<dbReference type="InterPro" id="IPR000601">
    <property type="entry name" value="PKD_dom"/>
</dbReference>
<dbReference type="EMBL" id="BARS01016191">
    <property type="protein sequence ID" value="GAF98502.1"/>
    <property type="molecule type" value="Genomic_DNA"/>
</dbReference>
<proteinExistence type="predicted"/>
<comment type="caution">
    <text evidence="2">The sequence shown here is derived from an EMBL/GenBank/DDBJ whole genome shotgun (WGS) entry which is preliminary data.</text>
</comment>
<reference evidence="2" key="1">
    <citation type="journal article" date="2014" name="Front. Microbiol.">
        <title>High frequency of phylogenetically diverse reductive dehalogenase-homologous genes in deep subseafloor sedimentary metagenomes.</title>
        <authorList>
            <person name="Kawai M."/>
            <person name="Futagami T."/>
            <person name="Toyoda A."/>
            <person name="Takaki Y."/>
            <person name="Nishi S."/>
            <person name="Hori S."/>
            <person name="Arai W."/>
            <person name="Tsubouchi T."/>
            <person name="Morono Y."/>
            <person name="Uchiyama I."/>
            <person name="Ito T."/>
            <person name="Fujiyama A."/>
            <person name="Inagaki F."/>
            <person name="Takami H."/>
        </authorList>
    </citation>
    <scope>NUCLEOTIDE SEQUENCE</scope>
    <source>
        <strain evidence="2">Expedition CK06-06</strain>
    </source>
</reference>
<dbReference type="Pfam" id="PF18911">
    <property type="entry name" value="PKD_4"/>
    <property type="match status" value="1"/>
</dbReference>
<dbReference type="Gene3D" id="2.60.40.10">
    <property type="entry name" value="Immunoglobulins"/>
    <property type="match status" value="2"/>
</dbReference>
<dbReference type="PROSITE" id="PS50093">
    <property type="entry name" value="PKD"/>
    <property type="match status" value="1"/>
</dbReference>
<feature type="domain" description="PKD" evidence="1">
    <location>
        <begin position="164"/>
        <end position="221"/>
    </location>
</feature>
<evidence type="ECO:0000313" key="2">
    <source>
        <dbReference type="EMBL" id="GAF98502.1"/>
    </source>
</evidence>